<name>A0A0L0G824_9EUKA</name>
<sequence length="91" mass="10129">MAESDFLKQVVSGIRMSAKKQQETFHNTKHNIVVPVASGGGVDENESTDIEYKISVYTGDIPNASTSAKVFITLYRYVISVVTSPWLCEWD</sequence>
<reference evidence="1 2" key="1">
    <citation type="submission" date="2011-02" db="EMBL/GenBank/DDBJ databases">
        <title>The Genome Sequence of Sphaeroforma arctica JP610.</title>
        <authorList>
            <consortium name="The Broad Institute Genome Sequencing Platform"/>
            <person name="Russ C."/>
            <person name="Cuomo C."/>
            <person name="Young S.K."/>
            <person name="Zeng Q."/>
            <person name="Gargeya S."/>
            <person name="Alvarado L."/>
            <person name="Berlin A."/>
            <person name="Chapman S.B."/>
            <person name="Chen Z."/>
            <person name="Freedman E."/>
            <person name="Gellesch M."/>
            <person name="Goldberg J."/>
            <person name="Griggs A."/>
            <person name="Gujja S."/>
            <person name="Heilman E."/>
            <person name="Heiman D."/>
            <person name="Howarth C."/>
            <person name="Mehta T."/>
            <person name="Neiman D."/>
            <person name="Pearson M."/>
            <person name="Roberts A."/>
            <person name="Saif S."/>
            <person name="Shea T."/>
            <person name="Shenoy N."/>
            <person name="Sisk P."/>
            <person name="Stolte C."/>
            <person name="Sykes S."/>
            <person name="White J."/>
            <person name="Yandava C."/>
            <person name="Burger G."/>
            <person name="Gray M.W."/>
            <person name="Holland P.W.H."/>
            <person name="King N."/>
            <person name="Lang F.B.F."/>
            <person name="Roger A.J."/>
            <person name="Ruiz-Trillo I."/>
            <person name="Haas B."/>
            <person name="Nusbaum C."/>
            <person name="Birren B."/>
        </authorList>
    </citation>
    <scope>NUCLEOTIDE SEQUENCE [LARGE SCALE GENOMIC DNA]</scope>
    <source>
        <strain evidence="1 2">JP610</strain>
    </source>
</reference>
<accession>A0A0L0G824</accession>
<dbReference type="SUPFAM" id="SSF49723">
    <property type="entry name" value="Lipase/lipooxygenase domain (PLAT/LH2 domain)"/>
    <property type="match status" value="1"/>
</dbReference>
<dbReference type="RefSeq" id="XP_014158300.1">
    <property type="nucleotide sequence ID" value="XM_014302825.1"/>
</dbReference>
<dbReference type="GeneID" id="25903895"/>
<evidence type="ECO:0000313" key="2">
    <source>
        <dbReference type="Proteomes" id="UP000054560"/>
    </source>
</evidence>
<dbReference type="OrthoDB" id="5322100at2759"/>
<protein>
    <submittedName>
        <fullName evidence="1">Uncharacterized protein</fullName>
    </submittedName>
</protein>
<organism evidence="1 2">
    <name type="scientific">Sphaeroforma arctica JP610</name>
    <dbReference type="NCBI Taxonomy" id="667725"/>
    <lineage>
        <taxon>Eukaryota</taxon>
        <taxon>Ichthyosporea</taxon>
        <taxon>Ichthyophonida</taxon>
        <taxon>Sphaeroforma</taxon>
    </lineage>
</organism>
<dbReference type="Gene3D" id="2.40.180.10">
    <property type="entry name" value="Catalase core domain"/>
    <property type="match status" value="1"/>
</dbReference>
<dbReference type="EMBL" id="KQ241767">
    <property type="protein sequence ID" value="KNC84398.1"/>
    <property type="molecule type" value="Genomic_DNA"/>
</dbReference>
<evidence type="ECO:0000313" key="1">
    <source>
        <dbReference type="EMBL" id="KNC84398.1"/>
    </source>
</evidence>
<gene>
    <name evidence="1" type="ORF">SARC_03391</name>
</gene>
<keyword evidence="2" id="KW-1185">Reference proteome</keyword>
<dbReference type="InterPro" id="IPR036392">
    <property type="entry name" value="PLAT/LH2_dom_sf"/>
</dbReference>
<dbReference type="AlphaFoldDB" id="A0A0L0G824"/>
<dbReference type="Proteomes" id="UP000054560">
    <property type="component" value="Unassembled WGS sequence"/>
</dbReference>
<proteinExistence type="predicted"/>